<dbReference type="InterPro" id="IPR006175">
    <property type="entry name" value="YjgF/YER057c/UK114"/>
</dbReference>
<dbReference type="GO" id="GO:0019239">
    <property type="term" value="F:deaminase activity"/>
    <property type="evidence" value="ECO:0007669"/>
    <property type="project" value="TreeGrafter"/>
</dbReference>
<dbReference type="EMBL" id="BOOA01000017">
    <property type="protein sequence ID" value="GIH24321.1"/>
    <property type="molecule type" value="Genomic_DNA"/>
</dbReference>
<gene>
    <name evidence="1" type="ORF">Aph01nite_26310</name>
</gene>
<accession>A0A919QA88</accession>
<evidence type="ECO:0000313" key="2">
    <source>
        <dbReference type="Proteomes" id="UP000640052"/>
    </source>
</evidence>
<dbReference type="PANTHER" id="PTHR11803">
    <property type="entry name" value="2-IMINOBUTANOATE/2-IMINOPROPANOATE DEAMINASE RIDA"/>
    <property type="match status" value="1"/>
</dbReference>
<evidence type="ECO:0000313" key="1">
    <source>
        <dbReference type="EMBL" id="GIH24321.1"/>
    </source>
</evidence>
<dbReference type="PANTHER" id="PTHR11803:SF44">
    <property type="entry name" value="RUTC FAMILY PROTEIN YJGH"/>
    <property type="match status" value="1"/>
</dbReference>
<protein>
    <recommendedName>
        <fullName evidence="3">Enamine deaminase RidA</fullName>
    </recommendedName>
</protein>
<comment type="caution">
    <text evidence="1">The sequence shown here is derived from an EMBL/GenBank/DDBJ whole genome shotgun (WGS) entry which is preliminary data.</text>
</comment>
<dbReference type="InterPro" id="IPR035959">
    <property type="entry name" value="RutC-like_sf"/>
</dbReference>
<dbReference type="SUPFAM" id="SSF55298">
    <property type="entry name" value="YjgF-like"/>
    <property type="match status" value="1"/>
</dbReference>
<dbReference type="GO" id="GO:0005829">
    <property type="term" value="C:cytosol"/>
    <property type="evidence" value="ECO:0007669"/>
    <property type="project" value="TreeGrafter"/>
</dbReference>
<organism evidence="1 2">
    <name type="scientific">Acrocarpospora phusangensis</name>
    <dbReference type="NCBI Taxonomy" id="1070424"/>
    <lineage>
        <taxon>Bacteria</taxon>
        <taxon>Bacillati</taxon>
        <taxon>Actinomycetota</taxon>
        <taxon>Actinomycetes</taxon>
        <taxon>Streptosporangiales</taxon>
        <taxon>Streptosporangiaceae</taxon>
        <taxon>Acrocarpospora</taxon>
    </lineage>
</organism>
<proteinExistence type="predicted"/>
<dbReference type="RefSeq" id="WP_204041089.1">
    <property type="nucleotide sequence ID" value="NZ_BOOA01000017.1"/>
</dbReference>
<dbReference type="AlphaFoldDB" id="A0A919QA88"/>
<dbReference type="Pfam" id="PF01042">
    <property type="entry name" value="Ribonuc_L-PSP"/>
    <property type="match status" value="1"/>
</dbReference>
<evidence type="ECO:0008006" key="3">
    <source>
        <dbReference type="Google" id="ProtNLM"/>
    </source>
</evidence>
<keyword evidence="2" id="KW-1185">Reference proteome</keyword>
<reference evidence="1" key="1">
    <citation type="submission" date="2021-01" db="EMBL/GenBank/DDBJ databases">
        <title>Whole genome shotgun sequence of Acrocarpospora phusangensis NBRC 108782.</title>
        <authorList>
            <person name="Komaki H."/>
            <person name="Tamura T."/>
        </authorList>
    </citation>
    <scope>NUCLEOTIDE SEQUENCE</scope>
    <source>
        <strain evidence="1">NBRC 108782</strain>
    </source>
</reference>
<name>A0A919QA88_9ACTN</name>
<dbReference type="Gene3D" id="3.30.1330.40">
    <property type="entry name" value="RutC-like"/>
    <property type="match status" value="1"/>
</dbReference>
<dbReference type="Proteomes" id="UP000640052">
    <property type="component" value="Unassembled WGS sequence"/>
</dbReference>
<sequence>MIIPGPLVPDGGGYRHSYEITPPTRLVFVSGQIPVAPDGTLPTDFATQCRQTWANLAHALAQHEMDLSNLVKVTTFLSDRAHRAENSTIRREVLNGHTPALTVIIADIFDDAWLLEIEAIAAG</sequence>
<dbReference type="CDD" id="cd00448">
    <property type="entry name" value="YjgF_YER057c_UK114_family"/>
    <property type="match status" value="1"/>
</dbReference>